<feature type="compositionally biased region" description="Low complexity" evidence="1">
    <location>
        <begin position="371"/>
        <end position="382"/>
    </location>
</feature>
<proteinExistence type="predicted"/>
<feature type="region of interest" description="Disordered" evidence="1">
    <location>
        <begin position="40"/>
        <end position="114"/>
    </location>
</feature>
<name>A0A1H0IWX9_9HYPH</name>
<dbReference type="AlphaFoldDB" id="A0A1H0IWX9"/>
<dbReference type="RefSeq" id="WP_091721397.1">
    <property type="nucleotide sequence ID" value="NZ_FNHS01000020.1"/>
</dbReference>
<gene>
    <name evidence="3" type="ORF">SAMN05216360_12071</name>
</gene>
<dbReference type="Pfam" id="PF01476">
    <property type="entry name" value="LysM"/>
    <property type="match status" value="1"/>
</dbReference>
<reference evidence="4" key="1">
    <citation type="submission" date="2016-10" db="EMBL/GenBank/DDBJ databases">
        <authorList>
            <person name="Varghese N."/>
            <person name="Submissions S."/>
        </authorList>
    </citation>
    <scope>NUCLEOTIDE SEQUENCE [LARGE SCALE GENOMIC DNA]</scope>
    <source>
        <strain evidence="4">BL47</strain>
    </source>
</reference>
<dbReference type="InterPro" id="IPR018392">
    <property type="entry name" value="LysM"/>
</dbReference>
<feature type="compositionally biased region" description="Low complexity" evidence="1">
    <location>
        <begin position="101"/>
        <end position="114"/>
    </location>
</feature>
<dbReference type="CDD" id="cd00118">
    <property type="entry name" value="LysM"/>
    <property type="match status" value="1"/>
</dbReference>
<dbReference type="PROSITE" id="PS51782">
    <property type="entry name" value="LYSM"/>
    <property type="match status" value="1"/>
</dbReference>
<feature type="region of interest" description="Disordered" evidence="1">
    <location>
        <begin position="318"/>
        <end position="427"/>
    </location>
</feature>
<feature type="compositionally biased region" description="Low complexity" evidence="1">
    <location>
        <begin position="330"/>
        <end position="343"/>
    </location>
</feature>
<dbReference type="InterPro" id="IPR036779">
    <property type="entry name" value="LysM_dom_sf"/>
</dbReference>
<dbReference type="EMBL" id="FNHS01000020">
    <property type="protein sequence ID" value="SDO36014.1"/>
    <property type="molecule type" value="Genomic_DNA"/>
</dbReference>
<dbReference type="Proteomes" id="UP000198704">
    <property type="component" value="Unassembled WGS sequence"/>
</dbReference>
<protein>
    <submittedName>
        <fullName evidence="3">LysM domain-containing protein</fullName>
    </submittedName>
</protein>
<accession>A0A1H0IWX9</accession>
<dbReference type="PANTHER" id="PTHR34700:SF4">
    <property type="entry name" value="PHAGE-LIKE ELEMENT PBSX PROTEIN XKDP"/>
    <property type="match status" value="1"/>
</dbReference>
<feature type="region of interest" description="Disordered" evidence="1">
    <location>
        <begin position="219"/>
        <end position="244"/>
    </location>
</feature>
<evidence type="ECO:0000259" key="2">
    <source>
        <dbReference type="PROSITE" id="PS51782"/>
    </source>
</evidence>
<organism evidence="3 4">
    <name type="scientific">Methylobacterium phyllostachyos</name>
    <dbReference type="NCBI Taxonomy" id="582672"/>
    <lineage>
        <taxon>Bacteria</taxon>
        <taxon>Pseudomonadati</taxon>
        <taxon>Pseudomonadota</taxon>
        <taxon>Alphaproteobacteria</taxon>
        <taxon>Hyphomicrobiales</taxon>
        <taxon>Methylobacteriaceae</taxon>
        <taxon>Methylobacterium</taxon>
    </lineage>
</organism>
<sequence>MSGQVRRSFALALVGLLAGLGLVAALFGGDSLRQLTGRPVAERTAPPEPGDHARALAEPGTLTRKPDPSLDIRDDKSGQAASGAAPGAGRASEPARDAHLAASGPAGKPVGKAAGADAVPRFDIVRVEPNGDTVVAGQGAPHAVVEMLVNGKPVARATADAGGQFAVVPPALPAGSSQIRLRMTGKDGQSAESEQSVAVDVAPGRDRQPLVALTAPDAPTVVLSQPGGPGSDAKVAGAGASGTGQPTRIASVDVQENGRLFVTVTGTPGAALRLYLNDTLIAPGRIGPDGRASFTIGRGMKPGAYQVRVDQIAPETGKVETRAEVPLSVPEPARVAARAPADARTSRGPGSAHGGDQAGGPAGDPGGGQATGRTTGQGSAQAHGPSGAKDRGPGSARAVPELAGTPRPAASAPPSPDTRRADADGQAAGGAVYVPEISTAKITRGDNLWRISQRTYGRGERYTVIYDANQTQIRNPDLIYPGQIFVLPADKRG</sequence>
<dbReference type="OrthoDB" id="370541at2"/>
<dbReference type="STRING" id="582672.SAMN05216360_12071"/>
<evidence type="ECO:0000313" key="3">
    <source>
        <dbReference type="EMBL" id="SDO36014.1"/>
    </source>
</evidence>
<feature type="compositionally biased region" description="Gly residues" evidence="1">
    <location>
        <begin position="351"/>
        <end position="370"/>
    </location>
</feature>
<keyword evidence="4" id="KW-1185">Reference proteome</keyword>
<feature type="compositionally biased region" description="Low complexity" evidence="1">
    <location>
        <begin position="80"/>
        <end position="92"/>
    </location>
</feature>
<feature type="compositionally biased region" description="Basic and acidic residues" evidence="1">
    <location>
        <begin position="64"/>
        <end position="77"/>
    </location>
</feature>
<feature type="domain" description="LysM" evidence="2">
    <location>
        <begin position="438"/>
        <end position="487"/>
    </location>
</feature>
<dbReference type="SMART" id="SM00257">
    <property type="entry name" value="LysM"/>
    <property type="match status" value="1"/>
</dbReference>
<dbReference type="Gene3D" id="3.10.350.10">
    <property type="entry name" value="LysM domain"/>
    <property type="match status" value="1"/>
</dbReference>
<evidence type="ECO:0000256" key="1">
    <source>
        <dbReference type="SAM" id="MobiDB-lite"/>
    </source>
</evidence>
<dbReference type="PANTHER" id="PTHR34700">
    <property type="entry name" value="POTASSIUM BINDING PROTEIN KBP"/>
    <property type="match status" value="1"/>
</dbReference>
<dbReference type="InterPro" id="IPR052196">
    <property type="entry name" value="Bact_Kbp"/>
</dbReference>
<evidence type="ECO:0000313" key="4">
    <source>
        <dbReference type="Proteomes" id="UP000198704"/>
    </source>
</evidence>